<dbReference type="GO" id="GO:0050660">
    <property type="term" value="F:flavin adenine dinucleotide binding"/>
    <property type="evidence" value="ECO:0007669"/>
    <property type="project" value="InterPro"/>
</dbReference>
<dbReference type="InterPro" id="IPR012132">
    <property type="entry name" value="GMC_OxRdtase"/>
</dbReference>
<feature type="transmembrane region" description="Helical" evidence="6">
    <location>
        <begin position="39"/>
        <end position="59"/>
    </location>
</feature>
<keyword evidence="6" id="KW-0812">Transmembrane</keyword>
<name>A0A8H7DKS4_9AGAR</name>
<reference evidence="9" key="1">
    <citation type="submission" date="2020-05" db="EMBL/GenBank/DDBJ databases">
        <title>Mycena genomes resolve the evolution of fungal bioluminescence.</title>
        <authorList>
            <person name="Tsai I.J."/>
        </authorList>
    </citation>
    <scope>NUCLEOTIDE SEQUENCE</scope>
    <source>
        <strain evidence="9">160909Yilan</strain>
    </source>
</reference>
<evidence type="ECO:0000259" key="7">
    <source>
        <dbReference type="PROSITE" id="PS00623"/>
    </source>
</evidence>
<dbReference type="EMBL" id="JACAZH010000001">
    <property type="protein sequence ID" value="KAF7377800.1"/>
    <property type="molecule type" value="Genomic_DNA"/>
</dbReference>
<feature type="domain" description="Glucose-methanol-choline oxidoreductase N-terminal" evidence="7">
    <location>
        <begin position="149"/>
        <end position="172"/>
    </location>
</feature>
<dbReference type="Gene3D" id="3.50.50.60">
    <property type="entry name" value="FAD/NAD(P)-binding domain"/>
    <property type="match status" value="2"/>
</dbReference>
<evidence type="ECO:0000256" key="1">
    <source>
        <dbReference type="ARBA" id="ARBA00001974"/>
    </source>
</evidence>
<evidence type="ECO:0000256" key="4">
    <source>
        <dbReference type="ARBA" id="ARBA00022827"/>
    </source>
</evidence>
<proteinExistence type="inferred from homology"/>
<evidence type="ECO:0000256" key="5">
    <source>
        <dbReference type="RuleBase" id="RU003968"/>
    </source>
</evidence>
<protein>
    <submittedName>
        <fullName evidence="9">L-sorbose 1-dehydrogenase</fullName>
    </submittedName>
</protein>
<dbReference type="GO" id="GO:0016614">
    <property type="term" value="F:oxidoreductase activity, acting on CH-OH group of donors"/>
    <property type="evidence" value="ECO:0007669"/>
    <property type="project" value="InterPro"/>
</dbReference>
<dbReference type="PANTHER" id="PTHR11552:SF147">
    <property type="entry name" value="CHOLINE DEHYDROGENASE, MITOCHONDRIAL"/>
    <property type="match status" value="1"/>
</dbReference>
<dbReference type="Pfam" id="PF05199">
    <property type="entry name" value="GMC_oxred_C"/>
    <property type="match status" value="2"/>
</dbReference>
<dbReference type="Pfam" id="PF00732">
    <property type="entry name" value="GMC_oxred_N"/>
    <property type="match status" value="2"/>
</dbReference>
<feature type="domain" description="Glucose-methanol-choline oxidoreductase N-terminal" evidence="8">
    <location>
        <begin position="944"/>
        <end position="958"/>
    </location>
</feature>
<organism evidence="9 10">
    <name type="scientific">Mycena sanguinolenta</name>
    <dbReference type="NCBI Taxonomy" id="230812"/>
    <lineage>
        <taxon>Eukaryota</taxon>
        <taxon>Fungi</taxon>
        <taxon>Dikarya</taxon>
        <taxon>Basidiomycota</taxon>
        <taxon>Agaricomycotina</taxon>
        <taxon>Agaricomycetes</taxon>
        <taxon>Agaricomycetidae</taxon>
        <taxon>Agaricales</taxon>
        <taxon>Marasmiineae</taxon>
        <taxon>Mycenaceae</taxon>
        <taxon>Mycena</taxon>
    </lineage>
</organism>
<feature type="domain" description="Glucose-methanol-choline oxidoreductase N-terminal" evidence="8">
    <location>
        <begin position="339"/>
        <end position="353"/>
    </location>
</feature>
<comment type="caution">
    <text evidence="9">The sequence shown here is derived from an EMBL/GenBank/DDBJ whole genome shotgun (WGS) entry which is preliminary data.</text>
</comment>
<keyword evidence="10" id="KW-1185">Reference proteome</keyword>
<evidence type="ECO:0000256" key="3">
    <source>
        <dbReference type="ARBA" id="ARBA00022630"/>
    </source>
</evidence>
<sequence>MTASFPLHDALHQNLLSLAGTRGKPHLNRYSCCTRHRLLMSRITLFLSSFFVVCWAAVYETVSQLPGLTYDFVVVGGGTAGNVVANRLTENPEFSVLLLEAGGSNIGVLDSIVPALLVGLYDPTLGYIWNFTTVPQAGAANRTESYLRGRLLGGTSSINGMWYTRGSQDDFDRYANVTGDPGWSWTAMQKYFRKNEKWSPPADMHDTRGQFDPSVHSTTGINSVTLPGYHWPMFDRVIETTAEMPDEFKYIVDYNAGVPLGVGWVQNTIGTNGARSSSAVSYLAPPFIDRPNLHVLINAQVSRVLSANGSTHFNQVEFSQDLKELFVAHASKEIILSGGSIGTPHILLNSGIGNKTSLAVHGIEAIVDLPDVGQNFVDQPLVPNSWFVNTAETFESFTQNATQLTEDLREWNETGQGPLVSTIVGSHIAWLRLDANSSIFSQHKDPAAGSNTPHIELQIANGIGLTTPIPPGGGNFISFQTAVVSPASRGSITLNTSNPFDAPLIDTALLADDYDLFAMVVAIKKAVKFVSAKTWEGFVIRPIDNLAQALTSDEALETYIRENVGTALHPVGTAAMSPKNATWGVVGPDLLLKGATGIRVIDASVMVSQGTSTISFGADSQMLISFGYRSHLNRYSRCTRHRLMSGVTLLLSSFFVVCWAAVHETVNQLPPGLTYDFVIVGGGTAGNVVANRLTENPEFSVLVLEAGGSNIGVLDSIVPGLVGGIYDPTLGYIWNFTTVPQAAAANRAESYLRGRLLGGTSSINGMWYTRGSRDDFDRYANVTGDPGWSWTAMQKYFRKNEKWSPPADMHDTRGQFDPSVHSTTGINSVTLPGYHWPMFDRVIETTAEMPDEFKYVVDYNAGVPLGVGWAQNTIGTNGARSSSAVSYLAPPFIDRPNLHVLINAQVSRILSANGSTHFSQVEFSQNMKQLFRAHASKEIILSAGSIGTPHILLNSGVGNKTSLAVHGIETIVDLPDVGQNFVDQPLVSNSWFVNTSKTFESYTQNASQLTEDLRKWNETGQGPLVSTIVGSHIAWLRLDANSSIFSQHKDPAAGSDTPHIELQIASGIGLETLIPPGGGNFISFQAAVVSPASRGSITLNTSNPFDAPLIDPALLVDEYDLFAMGVAIKKAVKFVSAEAWKGFVIRPIDNLAQALTSDEAFETYIRETVVAALHPVGTSAMSPKNATWGVVGPDLLLKGATGIRVIDASVMVYVPSGHTQAPTYAIAERGSDLIKQQWL</sequence>
<keyword evidence="4 5" id="KW-0274">FAD</keyword>
<comment type="similarity">
    <text evidence="2 5">Belongs to the GMC oxidoreductase family.</text>
</comment>
<feature type="domain" description="Glucose-methanol-choline oxidoreductase N-terminal" evidence="7">
    <location>
        <begin position="754"/>
        <end position="777"/>
    </location>
</feature>
<evidence type="ECO:0000256" key="6">
    <source>
        <dbReference type="SAM" id="Phobius"/>
    </source>
</evidence>
<keyword evidence="3 5" id="KW-0285">Flavoprotein</keyword>
<evidence type="ECO:0000259" key="8">
    <source>
        <dbReference type="PROSITE" id="PS00624"/>
    </source>
</evidence>
<dbReference type="PROSITE" id="PS00624">
    <property type="entry name" value="GMC_OXRED_2"/>
    <property type="match status" value="2"/>
</dbReference>
<dbReference type="InterPro" id="IPR000172">
    <property type="entry name" value="GMC_OxRdtase_N"/>
</dbReference>
<keyword evidence="6" id="KW-1133">Transmembrane helix</keyword>
<dbReference type="SUPFAM" id="SSF54373">
    <property type="entry name" value="FAD-linked reductases, C-terminal domain"/>
    <property type="match status" value="2"/>
</dbReference>
<dbReference type="PROSITE" id="PS00623">
    <property type="entry name" value="GMC_OXRED_1"/>
    <property type="match status" value="2"/>
</dbReference>
<evidence type="ECO:0000313" key="9">
    <source>
        <dbReference type="EMBL" id="KAF7377800.1"/>
    </source>
</evidence>
<dbReference type="InterPro" id="IPR036188">
    <property type="entry name" value="FAD/NAD-bd_sf"/>
</dbReference>
<dbReference type="OrthoDB" id="269227at2759"/>
<dbReference type="Proteomes" id="UP000623467">
    <property type="component" value="Unassembled WGS sequence"/>
</dbReference>
<evidence type="ECO:0000256" key="2">
    <source>
        <dbReference type="ARBA" id="ARBA00010790"/>
    </source>
</evidence>
<dbReference type="PANTHER" id="PTHR11552">
    <property type="entry name" value="GLUCOSE-METHANOL-CHOLINE GMC OXIDOREDUCTASE"/>
    <property type="match status" value="1"/>
</dbReference>
<accession>A0A8H7DKS4</accession>
<dbReference type="InterPro" id="IPR007867">
    <property type="entry name" value="GMC_OxRtase_C"/>
</dbReference>
<dbReference type="SUPFAM" id="SSF51905">
    <property type="entry name" value="FAD/NAD(P)-binding domain"/>
    <property type="match status" value="2"/>
</dbReference>
<dbReference type="Gene3D" id="3.30.560.10">
    <property type="entry name" value="Glucose Oxidase, domain 3"/>
    <property type="match status" value="2"/>
</dbReference>
<gene>
    <name evidence="9" type="ORF">MSAN_00203400</name>
</gene>
<comment type="cofactor">
    <cofactor evidence="1">
        <name>FAD</name>
        <dbReference type="ChEBI" id="CHEBI:57692"/>
    </cofactor>
</comment>
<evidence type="ECO:0000313" key="10">
    <source>
        <dbReference type="Proteomes" id="UP000623467"/>
    </source>
</evidence>
<dbReference type="AlphaFoldDB" id="A0A8H7DKS4"/>
<keyword evidence="6" id="KW-0472">Membrane</keyword>